<evidence type="ECO:0000313" key="1">
    <source>
        <dbReference type="EMBL" id="KAL0936398.1"/>
    </source>
</evidence>
<reference evidence="1 2" key="1">
    <citation type="journal article" date="2020" name="Phytopathology">
        <title>Genome Sequence Resources of Colletotrichum truncatum, C. plurivorum, C. musicola, and C. sojae: Four Species Pathogenic to Soybean (Glycine max).</title>
        <authorList>
            <person name="Rogerio F."/>
            <person name="Boufleur T.R."/>
            <person name="Ciampi-Guillardi M."/>
            <person name="Sukno S.A."/>
            <person name="Thon M.R."/>
            <person name="Massola Junior N.S."/>
            <person name="Baroncelli R."/>
        </authorList>
    </citation>
    <scope>NUCLEOTIDE SEQUENCE [LARGE SCALE GENOMIC DNA]</scope>
    <source>
        <strain evidence="1 2">CMES1059</strain>
    </source>
</reference>
<gene>
    <name evidence="1" type="ORF">CTRU02_208613</name>
</gene>
<organism evidence="1 2">
    <name type="scientific">Colletotrichum truncatum</name>
    <name type="common">Anthracnose fungus</name>
    <name type="synonym">Colletotrichum capsici</name>
    <dbReference type="NCBI Taxonomy" id="5467"/>
    <lineage>
        <taxon>Eukaryota</taxon>
        <taxon>Fungi</taxon>
        <taxon>Dikarya</taxon>
        <taxon>Ascomycota</taxon>
        <taxon>Pezizomycotina</taxon>
        <taxon>Sordariomycetes</taxon>
        <taxon>Hypocreomycetidae</taxon>
        <taxon>Glomerellales</taxon>
        <taxon>Glomerellaceae</taxon>
        <taxon>Colletotrichum</taxon>
        <taxon>Colletotrichum truncatum species complex</taxon>
    </lineage>
</organism>
<proteinExistence type="predicted"/>
<dbReference type="Proteomes" id="UP000805649">
    <property type="component" value="Unassembled WGS sequence"/>
</dbReference>
<sequence length="1472" mass="165200">MPTGALFDHEAAKNEALQQYNLDTDTAHASQSDPEASVSGEINELARRLTSLSQHRAQGQSLFIDASDKTLNPNSTEFNARKWAAEFYRVQTQALLGNAPNTAGLAFKNLHVYGLGTTMDYQKTVGNFFLEATSLLSPSKKQQRIDILHGLEGVVQSGEMLAVLGPPGSGCTTLLKTIAGDTHGFYIADGATLNYQGISPKDMQTTFKGEAIYTAEFDHHFPYLTVGETLYFAARARCPQNMDLPDGISKHQYAEHLRDVVMAMLGISHTKNTRVGDDFVRGVSGGERKRVSIAEAVLSYAPLQCWDNSTRGLDSANAIEFCRTLRMQADIFRCTSCVAIYQAPQEAYELFDKVVVLYEGRQIYFGKAANAKAYFEGLGFWCPVQKTTPDFLTSMTSPSERVIQPGWNGKPPPRSPDEFAQAWKESRDHQLLLNEIDSFECKFPLGGDTHAQFLTTRRAQQSKHTRPSSPFTLSYLQQVNLNLWRSFKLLISEPWMTITMLSTNFFESLIISSIFYNMPPTSSTLYNRNLLIFYTILINAMGSILEILTLYGKRKIIEKHARYALYHPSSEAVAAMLVDLPYKFLNALSINVPIYFMTNLRREDAGPFFFFLLFSLMITVSMSMIFRFLGSVTKTVAQALAPSSILLLALMLFSGFAVPQAYLYDWIGWLRWVNPVFYAQESLALNEFVGRNFSCAEFVPAGPNYIPSLLQSNERICNIGGAAPGADFVSGEEHLRVVYDFYSSHRWRNFGIVIALTIFFMFLYLVAVELVSSERSKGEVLVFTRNALKRVKKGTKDVENTSGNISQPSNQDQSDSDSPDLAKQTSVFHWKDVCYEVKVKGDTRRILDHVDGWVKPGTLTALMGVSGAGKTSLLDVLASRVTMGVVTGQMLVDGHLRDSSFQRKTGYVTQQDLHLHTATVREALSFSALLRQPQRYSREEKLAYVDTVIDLLGMQEYADAVIGDLGEGLNVEQRKRLTIGVELVARPQLLLFLDEPTSGLDSQTSWSICDLMEKLTKNGQAILCTIHQPSASLFQRFDRLLLLAEGGRTVYFGDIGKDSHVLIDYFNRYGAPAYKPGSNPAEYMLEVIGATPKSHTEIDWPTIWRESQEYQEVQGELARLSGVRNEKSMETSSDVHDTSAYAEFAADFRTQVQQVTTRVFQQYWRSPSYIFSKSVVTFGSALFIGLTLVGSENSQRGLQNKLFGVYVFLFIFTQMVQQIMPVFVSQRIMYEARERPAKAYSWKAFMAANIIVEMVWNSLMSVFSFLFWYFPMRLDRNAEWTNSVHSRGITLFLICWAFFLHTSTFAHLLIAGLSSAEVAGGILNLLFILMFAFCGVLAGPTDLPGFWIFMYRVNPLTYIVEGFLSVSLADAPVTCSSNELLDFDAPSGSTCGEFLAPYIESNGGYLIDANSTSCQYCSMEDTNAFLSSMNMSFANRWRDFGFIWAYCIFNVVAAAALYWIMRVPKNDFKKRK</sequence>
<evidence type="ECO:0000313" key="2">
    <source>
        <dbReference type="Proteomes" id="UP000805649"/>
    </source>
</evidence>
<keyword evidence="2" id="KW-1185">Reference proteome</keyword>
<protein>
    <submittedName>
        <fullName evidence="1">ABC multidrug transporter</fullName>
    </submittedName>
</protein>
<dbReference type="EMBL" id="VUJX02000005">
    <property type="protein sequence ID" value="KAL0936398.1"/>
    <property type="molecule type" value="Genomic_DNA"/>
</dbReference>
<name>A0ACC3YWS9_COLTU</name>
<accession>A0ACC3YWS9</accession>
<comment type="caution">
    <text evidence="1">The sequence shown here is derived from an EMBL/GenBank/DDBJ whole genome shotgun (WGS) entry which is preliminary data.</text>
</comment>